<gene>
    <name evidence="1" type="ORF">RPERSI_LOCUS4597</name>
</gene>
<dbReference type="EMBL" id="CAJVQC010006450">
    <property type="protein sequence ID" value="CAG8567087.1"/>
    <property type="molecule type" value="Genomic_DNA"/>
</dbReference>
<reference evidence="1" key="1">
    <citation type="submission" date="2021-06" db="EMBL/GenBank/DDBJ databases">
        <authorList>
            <person name="Kallberg Y."/>
            <person name="Tangrot J."/>
            <person name="Rosling A."/>
        </authorList>
    </citation>
    <scope>NUCLEOTIDE SEQUENCE</scope>
    <source>
        <strain evidence="1">MA461A</strain>
    </source>
</reference>
<dbReference type="Proteomes" id="UP000789920">
    <property type="component" value="Unassembled WGS sequence"/>
</dbReference>
<name>A0ACA9M4D1_9GLOM</name>
<protein>
    <submittedName>
        <fullName evidence="1">18424_t:CDS:1</fullName>
    </submittedName>
</protein>
<accession>A0ACA9M4D1</accession>
<keyword evidence="2" id="KW-1185">Reference proteome</keyword>
<evidence type="ECO:0000313" key="1">
    <source>
        <dbReference type="EMBL" id="CAG8567087.1"/>
    </source>
</evidence>
<comment type="caution">
    <text evidence="1">The sequence shown here is derived from an EMBL/GenBank/DDBJ whole genome shotgun (WGS) entry which is preliminary data.</text>
</comment>
<proteinExistence type="predicted"/>
<organism evidence="1 2">
    <name type="scientific">Racocetra persica</name>
    <dbReference type="NCBI Taxonomy" id="160502"/>
    <lineage>
        <taxon>Eukaryota</taxon>
        <taxon>Fungi</taxon>
        <taxon>Fungi incertae sedis</taxon>
        <taxon>Mucoromycota</taxon>
        <taxon>Glomeromycotina</taxon>
        <taxon>Glomeromycetes</taxon>
        <taxon>Diversisporales</taxon>
        <taxon>Gigasporaceae</taxon>
        <taxon>Racocetra</taxon>
    </lineage>
</organism>
<evidence type="ECO:0000313" key="2">
    <source>
        <dbReference type="Proteomes" id="UP000789920"/>
    </source>
</evidence>
<sequence length="275" mass="31912">MASTVSTTETTLNPTPVRRNRPGTKFEDAYQFPHIALDKYESAFALQEYLQSLIRTDKENIDLLVELPPGHEKEAWQYEHLRQLCLELNYLVVQLEAECNRQSCPEMKADEWMYLCAAHQAPTNCCAIDYIVHTLDGATALLNSQKYFPSRISIPETSLKHYQSIARRLYRIFAHAWFHHREIFEAFENESLLYARFLKLSDRYGLVAKNLLIIPQNNNIDNDDKDNTPSSDVPRKFKASRSFIQRVCSGQKATYPLAEDSSKRWVDELCNEELL</sequence>